<accession>A0A1V9FQE7</accession>
<evidence type="ECO:0000256" key="5">
    <source>
        <dbReference type="ARBA" id="ARBA00023136"/>
    </source>
</evidence>
<evidence type="ECO:0000259" key="9">
    <source>
        <dbReference type="Pfam" id="PF07715"/>
    </source>
</evidence>
<dbReference type="RefSeq" id="WP_081153054.1">
    <property type="nucleotide sequence ID" value="NZ_LVYD01000062.1"/>
</dbReference>
<gene>
    <name evidence="10" type="ORF">A3860_33360</name>
</gene>
<comment type="caution">
    <text evidence="10">The sequence shown here is derived from an EMBL/GenBank/DDBJ whole genome shotgun (WGS) entry which is preliminary data.</text>
</comment>
<evidence type="ECO:0000313" key="10">
    <source>
        <dbReference type="EMBL" id="OQP60476.1"/>
    </source>
</evidence>
<dbReference type="GO" id="GO:0009279">
    <property type="term" value="C:cell outer membrane"/>
    <property type="evidence" value="ECO:0007669"/>
    <property type="project" value="UniProtKB-SubCell"/>
</dbReference>
<dbReference type="SUPFAM" id="SSF56935">
    <property type="entry name" value="Porins"/>
    <property type="match status" value="1"/>
</dbReference>
<dbReference type="Pfam" id="PF07715">
    <property type="entry name" value="Plug"/>
    <property type="match status" value="1"/>
</dbReference>
<proteinExistence type="inferred from homology"/>
<keyword evidence="11" id="KW-1185">Reference proteome</keyword>
<comment type="subcellular location">
    <subcellularLocation>
        <location evidence="1 7">Cell outer membrane</location>
        <topology evidence="1 7">Multi-pass membrane protein</topology>
    </subcellularLocation>
</comment>
<dbReference type="PROSITE" id="PS52016">
    <property type="entry name" value="TONB_DEPENDENT_REC_3"/>
    <property type="match status" value="1"/>
</dbReference>
<dbReference type="InterPro" id="IPR039426">
    <property type="entry name" value="TonB-dep_rcpt-like"/>
</dbReference>
<evidence type="ECO:0000256" key="7">
    <source>
        <dbReference type="PROSITE-ProRule" id="PRU01360"/>
    </source>
</evidence>
<feature type="signal peptide" evidence="8">
    <location>
        <begin position="1"/>
        <end position="19"/>
    </location>
</feature>
<dbReference type="SUPFAM" id="SSF49464">
    <property type="entry name" value="Carboxypeptidase regulatory domain-like"/>
    <property type="match status" value="1"/>
</dbReference>
<dbReference type="EMBL" id="LVYD01000062">
    <property type="protein sequence ID" value="OQP60476.1"/>
    <property type="molecule type" value="Genomic_DNA"/>
</dbReference>
<name>A0A1V9FQE7_9BACT</name>
<dbReference type="NCBIfam" id="TIGR04056">
    <property type="entry name" value="OMP_RagA_SusC"/>
    <property type="match status" value="1"/>
</dbReference>
<keyword evidence="8" id="KW-0732">Signal</keyword>
<dbReference type="InterPro" id="IPR023996">
    <property type="entry name" value="TonB-dep_OMP_SusC/RagA"/>
</dbReference>
<dbReference type="InterPro" id="IPR008969">
    <property type="entry name" value="CarboxyPept-like_regulatory"/>
</dbReference>
<dbReference type="Pfam" id="PF13715">
    <property type="entry name" value="CarbopepD_reg_2"/>
    <property type="match status" value="1"/>
</dbReference>
<dbReference type="AlphaFoldDB" id="A0A1V9FQE7"/>
<dbReference type="InterPro" id="IPR012910">
    <property type="entry name" value="Plug_dom"/>
</dbReference>
<dbReference type="NCBIfam" id="TIGR04057">
    <property type="entry name" value="SusC_RagA_signa"/>
    <property type="match status" value="1"/>
</dbReference>
<evidence type="ECO:0000256" key="2">
    <source>
        <dbReference type="ARBA" id="ARBA00022448"/>
    </source>
</evidence>
<feature type="domain" description="TonB-dependent receptor plug" evidence="9">
    <location>
        <begin position="129"/>
        <end position="223"/>
    </location>
</feature>
<sequence>MRKACFLALLVLCSSFISAAFGQTISGEVYDKGTNTPVAGANVITDKSKKGSVTDLNGKFTLQLGDDTYFEVSHTGFKTQRIMLVAGTTSYKIELEGSSAASLDQVVVVAYGTQKKVNLTGAVATVDVNKTFGGKPLNDPTKALQGIVPGLTIQYGNGGLTAGASVTIRGIGSINGASRPLILVDNVQTDDLSIINPQDIESISVLKDAASASIYGARAAFGVVLIKTKSGRKNQKATISYTNNFSWNKPTILPDFADPEYELQALNDAAVRAKLTPETFGMNLLTLKKGVINWKQNYAGKNGLEMVKGEDWDIGSDGRTYFYKVWDPKKEMLKDYTFSQLHNINISGGSEKINYYLSAGYSNDGGIMKMNPDQVKKYNITAGINASVTDWLDVSAKTMYRNFEYDYPYEYQNYWYYFWRWGSYFPYGTYQGKYFRTNSAYMAAASKSQLSDNYQRIDLGATIKLSKKLNIRADYTIGRDNGIRRESSGPVIAWDYWTAGQLNLSDISSGSNNVTYYTGRLKVNTLNTFATYTDKFGDHNLKVIGGINAEDNENINYYLTRKGMLDPTQPDFNNASGDFTGGATSSGVPVGWSQNGHGKKAFAGYFGRINYDYKEKYLLELNGRYDGSSLFPPQDRWAFFPSVSAGYRISQEEFMEFASPYVNDLKLRASYGELGNQDVSLSGVSIYQQIMTGTQVNWLTSSGTYAQSITQPKSVAKSLKWERVNTLDFGVDARILDNHIGITVDWFERNTKGMIQSASVPSTYGVSGPQINAGNFRSRGYEINIDANYTIGKDIALYGTIGFSDYKTVFTKWDNPSMSIVSSSNYVGKTYGEIWGFETERYFTQDDFSGKDASDNWIFKGETPAQSKLQSGNFSYGPGDIKYKDLNGDKAINGGKMTLADHGDLKVIGNTQPRYLYNARIGGSWKGIDVDIFIQGVGKRSWWGIGNTILPMYQSLDILYANQLDYWTPDNPNAKYPTPYPNNQTGTIGGLLNGSNNFYPQSKYLLNLAYCRLKNVSIGYTLPADLLSKYKVQKLRFYISGQNLAEISNVGAPIDPEITDGGLNFTGRTYPFSRQFSFGLQITY</sequence>
<comment type="similarity">
    <text evidence="7">Belongs to the TonB-dependent receptor family.</text>
</comment>
<dbReference type="OrthoDB" id="604358at2"/>
<evidence type="ECO:0000256" key="1">
    <source>
        <dbReference type="ARBA" id="ARBA00004571"/>
    </source>
</evidence>
<dbReference type="STRING" id="1703345.A3860_33360"/>
<keyword evidence="2 7" id="KW-0813">Transport</keyword>
<protein>
    <recommendedName>
        <fullName evidence="9">TonB-dependent receptor plug domain-containing protein</fullName>
    </recommendedName>
</protein>
<evidence type="ECO:0000256" key="6">
    <source>
        <dbReference type="ARBA" id="ARBA00023237"/>
    </source>
</evidence>
<reference evidence="10 11" key="1">
    <citation type="submission" date="2016-03" db="EMBL/GenBank/DDBJ databases">
        <title>Niastella vici sp. nov., isolated from farmland soil.</title>
        <authorList>
            <person name="Chen L."/>
            <person name="Wang D."/>
            <person name="Yang S."/>
            <person name="Wang G."/>
        </authorList>
    </citation>
    <scope>NUCLEOTIDE SEQUENCE [LARGE SCALE GENOMIC DNA]</scope>
    <source>
        <strain evidence="10 11">DJ57</strain>
    </source>
</reference>
<evidence type="ECO:0000313" key="11">
    <source>
        <dbReference type="Proteomes" id="UP000192796"/>
    </source>
</evidence>
<dbReference type="Proteomes" id="UP000192796">
    <property type="component" value="Unassembled WGS sequence"/>
</dbReference>
<evidence type="ECO:0000256" key="4">
    <source>
        <dbReference type="ARBA" id="ARBA00022692"/>
    </source>
</evidence>
<keyword evidence="3 7" id="KW-1134">Transmembrane beta strand</keyword>
<keyword evidence="4 7" id="KW-0812">Transmembrane</keyword>
<dbReference type="Gene3D" id="2.170.130.10">
    <property type="entry name" value="TonB-dependent receptor, plug domain"/>
    <property type="match status" value="1"/>
</dbReference>
<keyword evidence="6 7" id="KW-0998">Cell outer membrane</keyword>
<keyword evidence="5 7" id="KW-0472">Membrane</keyword>
<organism evidence="10 11">
    <name type="scientific">Niastella vici</name>
    <dbReference type="NCBI Taxonomy" id="1703345"/>
    <lineage>
        <taxon>Bacteria</taxon>
        <taxon>Pseudomonadati</taxon>
        <taxon>Bacteroidota</taxon>
        <taxon>Chitinophagia</taxon>
        <taxon>Chitinophagales</taxon>
        <taxon>Chitinophagaceae</taxon>
        <taxon>Niastella</taxon>
    </lineage>
</organism>
<dbReference type="Gene3D" id="2.40.170.20">
    <property type="entry name" value="TonB-dependent receptor, beta-barrel domain"/>
    <property type="match status" value="1"/>
</dbReference>
<dbReference type="Gene3D" id="2.60.40.1120">
    <property type="entry name" value="Carboxypeptidase-like, regulatory domain"/>
    <property type="match status" value="1"/>
</dbReference>
<evidence type="ECO:0000256" key="8">
    <source>
        <dbReference type="SAM" id="SignalP"/>
    </source>
</evidence>
<dbReference type="InterPro" id="IPR037066">
    <property type="entry name" value="Plug_dom_sf"/>
</dbReference>
<dbReference type="InterPro" id="IPR023997">
    <property type="entry name" value="TonB-dep_OMP_SusC/RagA_CS"/>
</dbReference>
<feature type="chain" id="PRO_5012619052" description="TonB-dependent receptor plug domain-containing protein" evidence="8">
    <location>
        <begin position="20"/>
        <end position="1084"/>
    </location>
</feature>
<dbReference type="InterPro" id="IPR036942">
    <property type="entry name" value="Beta-barrel_TonB_sf"/>
</dbReference>
<evidence type="ECO:0000256" key="3">
    <source>
        <dbReference type="ARBA" id="ARBA00022452"/>
    </source>
</evidence>